<evidence type="ECO:0000313" key="3">
    <source>
        <dbReference type="Proteomes" id="UP000765509"/>
    </source>
</evidence>
<evidence type="ECO:0000256" key="1">
    <source>
        <dbReference type="SAM" id="MobiDB-lite"/>
    </source>
</evidence>
<feature type="region of interest" description="Disordered" evidence="1">
    <location>
        <begin position="475"/>
        <end position="509"/>
    </location>
</feature>
<keyword evidence="3" id="KW-1185">Reference proteome</keyword>
<dbReference type="AlphaFoldDB" id="A0A9Q3ISX1"/>
<comment type="caution">
    <text evidence="2">The sequence shown here is derived from an EMBL/GenBank/DDBJ whole genome shotgun (WGS) entry which is preliminary data.</text>
</comment>
<sequence length="628" mass="70707">MAGWSRQFGVLIDFAVSPRQKHAIALGNLSAAGCGLRGSLVGVVVWVCSAPSRPPTAAVSTRPGARAGWACEFRIGLCLGFFPRMFSAPAPETPSSASQRSATQTLQPSCFDRDGLFLSMSDLACQRRVYVACRFIFTADKAKFRKAKTVKNLVFKYPSLRPLRRDLGEDRLVSILQRLLADEVFESEKRARARFPDLFLSSTVRDAQRQVCETVASHSTAVALDKLVSEYELEANKPHEKILPSLPAQLQHVQELEPPSEQPSKTQTLKEKIPSLYPLYLSYQAQHLILNTVQRVLEECCFDFSKNLWPSVIETMKWDCPPAVELTQFLNILRKRTTIQLPELEIADLQDLLAKLSTLRNVAVHRIQVTANTISTYIKSAVKLAQALQDNLRAGQLEALRYSLNCQLEAMEMNKNLLQNTVLLQLTEIQKQREALEKSESDVVKQMLNDDLNNRIMISKLLEKSLETIFSKTNESEKIHNKVQDNHWSQENKLGPHESKEEEDQEEDEDQILLTAKEHIQADNNIAVIDSEAKPAASHIPTCVDPVQSNAKTSETSYHVPSEDPKHSVISSSSTDTGLPQPNLNLTLNDIILLITCFPTLYLQTDEYAYVFEYDPDEELEKYILLLN</sequence>
<dbReference type="EMBL" id="AVOT02054876">
    <property type="protein sequence ID" value="MBW0549533.1"/>
    <property type="molecule type" value="Genomic_DNA"/>
</dbReference>
<feature type="compositionally biased region" description="Polar residues" evidence="1">
    <location>
        <begin position="569"/>
        <end position="581"/>
    </location>
</feature>
<dbReference type="PROSITE" id="PS51257">
    <property type="entry name" value="PROKAR_LIPOPROTEIN"/>
    <property type="match status" value="1"/>
</dbReference>
<dbReference type="Proteomes" id="UP000765509">
    <property type="component" value="Unassembled WGS sequence"/>
</dbReference>
<organism evidence="2 3">
    <name type="scientific">Austropuccinia psidii MF-1</name>
    <dbReference type="NCBI Taxonomy" id="1389203"/>
    <lineage>
        <taxon>Eukaryota</taxon>
        <taxon>Fungi</taxon>
        <taxon>Dikarya</taxon>
        <taxon>Basidiomycota</taxon>
        <taxon>Pucciniomycotina</taxon>
        <taxon>Pucciniomycetes</taxon>
        <taxon>Pucciniales</taxon>
        <taxon>Sphaerophragmiaceae</taxon>
        <taxon>Austropuccinia</taxon>
    </lineage>
</organism>
<dbReference type="OrthoDB" id="5324651at2759"/>
<gene>
    <name evidence="2" type="ORF">O181_089248</name>
</gene>
<feature type="compositionally biased region" description="Basic and acidic residues" evidence="1">
    <location>
        <begin position="475"/>
        <end position="500"/>
    </location>
</feature>
<accession>A0A9Q3ISX1</accession>
<feature type="region of interest" description="Disordered" evidence="1">
    <location>
        <begin position="551"/>
        <end position="581"/>
    </location>
</feature>
<name>A0A9Q3ISX1_9BASI</name>
<protein>
    <submittedName>
        <fullName evidence="2">Uncharacterized protein</fullName>
    </submittedName>
</protein>
<proteinExistence type="predicted"/>
<reference evidence="2" key="1">
    <citation type="submission" date="2021-03" db="EMBL/GenBank/DDBJ databases">
        <title>Draft genome sequence of rust myrtle Austropuccinia psidii MF-1, a brazilian biotype.</title>
        <authorList>
            <person name="Quecine M.C."/>
            <person name="Pachon D.M.R."/>
            <person name="Bonatelli M.L."/>
            <person name="Correr F.H."/>
            <person name="Franceschini L.M."/>
            <person name="Leite T.F."/>
            <person name="Margarido G.R.A."/>
            <person name="Almeida C.A."/>
            <person name="Ferrarezi J.A."/>
            <person name="Labate C.A."/>
        </authorList>
    </citation>
    <scope>NUCLEOTIDE SEQUENCE</scope>
    <source>
        <strain evidence="2">MF-1</strain>
    </source>
</reference>
<evidence type="ECO:0000313" key="2">
    <source>
        <dbReference type="EMBL" id="MBW0549533.1"/>
    </source>
</evidence>